<evidence type="ECO:0000313" key="2">
    <source>
        <dbReference type="Proteomes" id="UP000003112"/>
    </source>
</evidence>
<dbReference type="EMBL" id="AEPD01000049">
    <property type="protein sequence ID" value="EFU29378.1"/>
    <property type="molecule type" value="Genomic_DNA"/>
</dbReference>
<dbReference type="HOGENOM" id="CLU_2975465_0_0_10"/>
<reference evidence="1 2" key="1">
    <citation type="submission" date="2010-10" db="EMBL/GenBank/DDBJ databases">
        <authorList>
            <person name="Muzny D."/>
            <person name="Qin X."/>
            <person name="Deng J."/>
            <person name="Jiang H."/>
            <person name="Liu Y."/>
            <person name="Qu J."/>
            <person name="Song X.-Z."/>
            <person name="Zhang L."/>
            <person name="Thornton R."/>
            <person name="Coyle M."/>
            <person name="Francisco L."/>
            <person name="Jackson L."/>
            <person name="Javaid M."/>
            <person name="Korchina V."/>
            <person name="Kovar C."/>
            <person name="Mata R."/>
            <person name="Mathew T."/>
            <person name="Ngo R."/>
            <person name="Nguyen L."/>
            <person name="Nguyen N."/>
            <person name="Okwuonu G."/>
            <person name="Ongeri F."/>
            <person name="Pham C."/>
            <person name="Simmons D."/>
            <person name="Wilczek-Boney K."/>
            <person name="Hale W."/>
            <person name="Jakkamsetti A."/>
            <person name="Pham P."/>
            <person name="Ruth R."/>
            <person name="San Lucas F."/>
            <person name="Warren J."/>
            <person name="Zhang J."/>
            <person name="Zhao Z."/>
            <person name="Zhou C."/>
            <person name="Zhu D."/>
            <person name="Lee S."/>
            <person name="Bess C."/>
            <person name="Blankenburg K."/>
            <person name="Forbes L."/>
            <person name="Fu Q."/>
            <person name="Gubbala S."/>
            <person name="Hirani K."/>
            <person name="Jayaseelan J.C."/>
            <person name="Lara F."/>
            <person name="Munidasa M."/>
            <person name="Palculict T."/>
            <person name="Patil S."/>
            <person name="Pu L.-L."/>
            <person name="Saada N."/>
            <person name="Tang L."/>
            <person name="Weissenberger G."/>
            <person name="Zhu Y."/>
            <person name="Hemphill L."/>
            <person name="Shang Y."/>
            <person name="Youmans B."/>
            <person name="Ayvaz T."/>
            <person name="Ross M."/>
            <person name="Santibanez J."/>
            <person name="Aqrawi P."/>
            <person name="Gross S."/>
            <person name="Joshi V."/>
            <person name="Fowler G."/>
            <person name="Nazareth L."/>
            <person name="Reid J."/>
            <person name="Worley K."/>
            <person name="Petrosino J."/>
            <person name="Highlander S."/>
            <person name="Gibbs R."/>
        </authorList>
    </citation>
    <scope>NUCLEOTIDE SEQUENCE [LARGE SCALE GENOMIC DNA]</scope>
    <source>
        <strain evidence="1 2">ATCC 33574</strain>
    </source>
</reference>
<dbReference type="STRING" id="873513.HMPREF6485_2704"/>
<protein>
    <submittedName>
        <fullName evidence="1">Uncharacterized protein</fullName>
    </submittedName>
</protein>
<dbReference type="Proteomes" id="UP000003112">
    <property type="component" value="Unassembled WGS sequence"/>
</dbReference>
<sequence length="58" mass="7227">MFKFFQMRIFREFYCKNTVFLSDRPTKRAKIFPTTHFFTIFASFLDQRFGTIQRKYKP</sequence>
<organism evidence="1 2">
    <name type="scientific">Segatella buccae ATCC 33574</name>
    <dbReference type="NCBI Taxonomy" id="873513"/>
    <lineage>
        <taxon>Bacteria</taxon>
        <taxon>Pseudomonadati</taxon>
        <taxon>Bacteroidota</taxon>
        <taxon>Bacteroidia</taxon>
        <taxon>Bacteroidales</taxon>
        <taxon>Prevotellaceae</taxon>
        <taxon>Segatella</taxon>
    </lineage>
</organism>
<dbReference type="AlphaFoldDB" id="E6KAR8"/>
<keyword evidence="2" id="KW-1185">Reference proteome</keyword>
<accession>E6KAR8</accession>
<gene>
    <name evidence="1" type="ORF">HMPREF6485_2704</name>
</gene>
<comment type="caution">
    <text evidence="1">The sequence shown here is derived from an EMBL/GenBank/DDBJ whole genome shotgun (WGS) entry which is preliminary data.</text>
</comment>
<name>E6KAR8_9BACT</name>
<evidence type="ECO:0000313" key="1">
    <source>
        <dbReference type="EMBL" id="EFU29378.1"/>
    </source>
</evidence>
<proteinExistence type="predicted"/>